<keyword evidence="3" id="KW-0808">Transferase</keyword>
<dbReference type="RefSeq" id="WP_055275314.1">
    <property type="nucleotide sequence ID" value="NZ_CYZV01000004.1"/>
</dbReference>
<evidence type="ECO:0000313" key="4">
    <source>
        <dbReference type="Proteomes" id="UP000095558"/>
    </source>
</evidence>
<dbReference type="Pfam" id="PF00534">
    <property type="entry name" value="Glycos_transf_1"/>
    <property type="match status" value="1"/>
</dbReference>
<dbReference type="InterPro" id="IPR001296">
    <property type="entry name" value="Glyco_trans_1"/>
</dbReference>
<dbReference type="SUPFAM" id="SSF53756">
    <property type="entry name" value="UDP-Glycosyltransferase/glycogen phosphorylase"/>
    <property type="match status" value="1"/>
</dbReference>
<dbReference type="PANTHER" id="PTHR12526">
    <property type="entry name" value="GLYCOSYLTRANSFERASE"/>
    <property type="match status" value="1"/>
</dbReference>
<dbReference type="CDD" id="cd03808">
    <property type="entry name" value="GT4_CapM-like"/>
    <property type="match status" value="1"/>
</dbReference>
<feature type="domain" description="Glycosyl transferase family 1" evidence="1">
    <location>
        <begin position="187"/>
        <end position="336"/>
    </location>
</feature>
<dbReference type="GO" id="GO:0009011">
    <property type="term" value="F:alpha-1,4-glucan glucosyltransferase (ADP-glucose donor) activity"/>
    <property type="evidence" value="ECO:0007669"/>
    <property type="project" value="UniProtKB-EC"/>
</dbReference>
<dbReference type="Proteomes" id="UP000095558">
    <property type="component" value="Unassembled WGS sequence"/>
</dbReference>
<organism evidence="3 4">
    <name type="scientific">Clostridium disporicum</name>
    <dbReference type="NCBI Taxonomy" id="84024"/>
    <lineage>
        <taxon>Bacteria</taxon>
        <taxon>Bacillati</taxon>
        <taxon>Bacillota</taxon>
        <taxon>Clostridia</taxon>
        <taxon>Eubacteriales</taxon>
        <taxon>Clostridiaceae</taxon>
        <taxon>Clostridium</taxon>
    </lineage>
</organism>
<evidence type="ECO:0000259" key="1">
    <source>
        <dbReference type="Pfam" id="PF00534"/>
    </source>
</evidence>
<reference evidence="3 4" key="1">
    <citation type="submission" date="2015-09" db="EMBL/GenBank/DDBJ databases">
        <authorList>
            <consortium name="Pathogen Informatics"/>
        </authorList>
    </citation>
    <scope>NUCLEOTIDE SEQUENCE [LARGE SCALE GENOMIC DNA]</scope>
    <source>
        <strain evidence="3 4">2789STDY5834855</strain>
    </source>
</reference>
<protein>
    <submittedName>
        <fullName evidence="3">Capsular polysaccharide biosynthesis protein</fullName>
        <ecNumber evidence="3">2.4.1.21</ecNumber>
    </submittedName>
</protein>
<dbReference type="OrthoDB" id="9806653at2"/>
<evidence type="ECO:0000259" key="2">
    <source>
        <dbReference type="Pfam" id="PF13477"/>
    </source>
</evidence>
<dbReference type="EC" id="2.4.1.21" evidence="3"/>
<evidence type="ECO:0000313" key="3">
    <source>
        <dbReference type="EMBL" id="CUN70958.1"/>
    </source>
</evidence>
<gene>
    <name evidence="3" type="primary">glgA_2</name>
    <name evidence="3" type="ORF">ERS852470_00543</name>
</gene>
<feature type="domain" description="Glycosyltransferase subfamily 4-like N-terminal" evidence="2">
    <location>
        <begin position="3"/>
        <end position="146"/>
    </location>
</feature>
<proteinExistence type="predicted"/>
<keyword evidence="3" id="KW-0328">Glycosyltransferase</keyword>
<name>A0A173Z6Y3_9CLOT</name>
<dbReference type="AlphaFoldDB" id="A0A173Z6Y3"/>
<dbReference type="EMBL" id="CYZV01000004">
    <property type="protein sequence ID" value="CUN70958.1"/>
    <property type="molecule type" value="Genomic_DNA"/>
</dbReference>
<sequence>MKRVLYVTTVSRTINAFLIPHIEMLLENGYEVHCACSIDKPVDEELLNKGVKVFEVPFSRNPLGIGNIKAFEKLNELQRLYSYDIVHVHTPIASIYGRLLKINYDNIKTIYTAHGYHFLKGGSKLGWLLYYPIEKAMAKLSDVIININSEDYEITKNKLKPKKCYFINGVGIDLKKYKKLSENNIASIKESLGLKANDFVVLMIAELNKNKNHMQIINAMEILKDRYPNIKLLCAGDGKYITYLSDQIVSKDLQNNIFMLGYRQDVNKLINISDIGILMSYREGLPRNLMEFMACGRKVIATNIRGCRDIICNDSVGTLVNIGDANATAQAIENYYLASDRRFIVADEINKYDIRNVNNELLKVYDDIELEINGEKGLASYATNR</sequence>
<dbReference type="Gene3D" id="3.40.50.2000">
    <property type="entry name" value="Glycogen Phosphorylase B"/>
    <property type="match status" value="2"/>
</dbReference>
<accession>A0A173Z6Y3</accession>
<dbReference type="InterPro" id="IPR028098">
    <property type="entry name" value="Glyco_trans_4-like_N"/>
</dbReference>
<dbReference type="Pfam" id="PF13477">
    <property type="entry name" value="Glyco_trans_4_2"/>
    <property type="match status" value="1"/>
</dbReference>